<name>A0ABX2FB31_9PSEU</name>
<keyword evidence="2" id="KW-0238">DNA-binding</keyword>
<evidence type="ECO:0000313" key="3">
    <source>
        <dbReference type="Proteomes" id="UP000763557"/>
    </source>
</evidence>
<gene>
    <name evidence="2" type="ORF">GC106_55820</name>
</gene>
<dbReference type="SUPFAM" id="SSF82607">
    <property type="entry name" value="YbaB-like"/>
    <property type="match status" value="1"/>
</dbReference>
<dbReference type="InterPro" id="IPR004401">
    <property type="entry name" value="YbaB/EbfC"/>
</dbReference>
<proteinExistence type="predicted"/>
<dbReference type="Pfam" id="PF02575">
    <property type="entry name" value="YbaB_DNA_bd"/>
    <property type="match status" value="1"/>
</dbReference>
<feature type="region of interest" description="Disordered" evidence="1">
    <location>
        <begin position="104"/>
        <end position="149"/>
    </location>
</feature>
<organism evidence="2 3">
    <name type="scientific">Kibdelosporangium persicum</name>
    <dbReference type="NCBI Taxonomy" id="2698649"/>
    <lineage>
        <taxon>Bacteria</taxon>
        <taxon>Bacillati</taxon>
        <taxon>Actinomycetota</taxon>
        <taxon>Actinomycetes</taxon>
        <taxon>Pseudonocardiales</taxon>
        <taxon>Pseudonocardiaceae</taxon>
        <taxon>Kibdelosporangium</taxon>
    </lineage>
</organism>
<evidence type="ECO:0000313" key="2">
    <source>
        <dbReference type="EMBL" id="NRN68339.1"/>
    </source>
</evidence>
<comment type="caution">
    <text evidence="2">The sequence shown here is derived from an EMBL/GenBank/DDBJ whole genome shotgun (WGS) entry which is preliminary data.</text>
</comment>
<dbReference type="EMBL" id="JAAATY010000019">
    <property type="protein sequence ID" value="NRN68339.1"/>
    <property type="molecule type" value="Genomic_DNA"/>
</dbReference>
<keyword evidence="3" id="KW-1185">Reference proteome</keyword>
<reference evidence="2 3" key="1">
    <citation type="submission" date="2020-01" db="EMBL/GenBank/DDBJ databases">
        <title>Kibdelosporangium persica a novel Actinomycetes from a hot desert in Iran.</title>
        <authorList>
            <person name="Safaei N."/>
            <person name="Zaburannyi N."/>
            <person name="Mueller R."/>
            <person name="Wink J."/>
        </authorList>
    </citation>
    <scope>NUCLEOTIDE SEQUENCE [LARGE SCALE GENOMIC DNA]</scope>
    <source>
        <strain evidence="2 3">4NS15</strain>
    </source>
</reference>
<dbReference type="Proteomes" id="UP000763557">
    <property type="component" value="Unassembled WGS sequence"/>
</dbReference>
<dbReference type="GO" id="GO:0003677">
    <property type="term" value="F:DNA binding"/>
    <property type="evidence" value="ECO:0007669"/>
    <property type="project" value="UniProtKB-KW"/>
</dbReference>
<protein>
    <submittedName>
        <fullName evidence="2">DNA-binding protein YbaB</fullName>
    </submittedName>
</protein>
<accession>A0ABX2FB31</accession>
<dbReference type="InterPro" id="IPR036894">
    <property type="entry name" value="YbaB-like_sf"/>
</dbReference>
<dbReference type="RefSeq" id="WP_173137364.1">
    <property type="nucleotide sequence ID" value="NZ_CBCSGW010000018.1"/>
</dbReference>
<sequence length="149" mass="16082">MDDNILDPDGARERLAAWKNRIDKLAADTQAMSTQLQGLRITAKDSGGLAEVTIDSTGALVDLKLTDRIQRTSPETVAQTIMATLGDARSQLADRSQEIIADTVGTESAAGRAIADSVGRQLRGTPVEPQAPADDPDEDYDVRSHLRRR</sequence>
<dbReference type="Gene3D" id="3.30.1310.10">
    <property type="entry name" value="Nucleoid-associated protein YbaB-like domain"/>
    <property type="match status" value="1"/>
</dbReference>
<evidence type="ECO:0000256" key="1">
    <source>
        <dbReference type="SAM" id="MobiDB-lite"/>
    </source>
</evidence>